<dbReference type="Pfam" id="PF03371">
    <property type="entry name" value="PRP38"/>
    <property type="match status" value="1"/>
</dbReference>
<dbReference type="InParanoid" id="A0A316V7E5"/>
<comment type="function">
    <text evidence="7">Required for pre-mRNA splicing.</text>
</comment>
<dbReference type="Proteomes" id="UP000245771">
    <property type="component" value="Unassembled WGS sequence"/>
</dbReference>
<evidence type="ECO:0000256" key="4">
    <source>
        <dbReference type="ARBA" id="ARBA00022728"/>
    </source>
</evidence>
<protein>
    <recommendedName>
        <fullName evidence="7">Pre-mRNA-splicing factor 38</fullName>
    </recommendedName>
</protein>
<comment type="subcellular location">
    <subcellularLocation>
        <location evidence="1 7">Nucleus</location>
    </subcellularLocation>
</comment>
<feature type="non-terminal residue" evidence="9">
    <location>
        <position position="297"/>
    </location>
</feature>
<feature type="region of interest" description="Disordered" evidence="8">
    <location>
        <begin position="191"/>
        <end position="297"/>
    </location>
</feature>
<evidence type="ECO:0000313" key="10">
    <source>
        <dbReference type="Proteomes" id="UP000245771"/>
    </source>
</evidence>
<dbReference type="PANTHER" id="PTHR23142">
    <property type="entry name" value="PRE-MRNA-SPLICING FACTOR 38A-RELATED"/>
    <property type="match status" value="1"/>
</dbReference>
<dbReference type="InterPro" id="IPR005037">
    <property type="entry name" value="PRP38"/>
</dbReference>
<dbReference type="FunCoup" id="A0A316V7E5">
    <property type="interactions" value="476"/>
</dbReference>
<evidence type="ECO:0000256" key="6">
    <source>
        <dbReference type="ARBA" id="ARBA00023242"/>
    </source>
</evidence>
<dbReference type="AlphaFoldDB" id="A0A316V7E5"/>
<keyword evidence="3 7" id="KW-0507">mRNA processing</keyword>
<reference evidence="9 10" key="1">
    <citation type="journal article" date="2018" name="Mol. Biol. Evol.">
        <title>Broad Genomic Sampling Reveals a Smut Pathogenic Ancestry of the Fungal Clade Ustilaginomycotina.</title>
        <authorList>
            <person name="Kijpornyongpan T."/>
            <person name="Mondo S.J."/>
            <person name="Barry K."/>
            <person name="Sandor L."/>
            <person name="Lee J."/>
            <person name="Lipzen A."/>
            <person name="Pangilinan J."/>
            <person name="LaButti K."/>
            <person name="Hainaut M."/>
            <person name="Henrissat B."/>
            <person name="Grigoriev I.V."/>
            <person name="Spatafora J.W."/>
            <person name="Aime M.C."/>
        </authorList>
    </citation>
    <scope>NUCLEOTIDE SEQUENCE [LARGE SCALE GENOMIC DNA]</scope>
    <source>
        <strain evidence="9 10">MCA 3882</strain>
    </source>
</reference>
<evidence type="ECO:0000256" key="2">
    <source>
        <dbReference type="ARBA" id="ARBA00006164"/>
    </source>
</evidence>
<sequence length="297" mass="34441">MANSTARTAKQIHGTNPQFLIEKVIRSRIYDSPYWKEHCFALNAASFVDRALNDLTYIGGTYGLQKPTPFICLVCKLLQIQPDRQIILEYLRHKQFKYLRAVAAMYVRLTFTPLDVFETLEPLLNDYSKLRFRQMNGQYTLTYMDEFVDQLLIEERVCELILPRLTRRDVLEEVEGLVPRISKLEDAMLSSTLQRGDQDSDASSDDSARAEREEKQKRVQRALKIRQTRKEEEERRARILENAKSTARAKEESGESEGSDEFGSQEESDQERLVSRSPSRSGSEKNRYQSRSPSRSP</sequence>
<organism evidence="9 10">
    <name type="scientific">Meira miltonrushii</name>
    <dbReference type="NCBI Taxonomy" id="1280837"/>
    <lineage>
        <taxon>Eukaryota</taxon>
        <taxon>Fungi</taxon>
        <taxon>Dikarya</taxon>
        <taxon>Basidiomycota</taxon>
        <taxon>Ustilaginomycotina</taxon>
        <taxon>Exobasidiomycetes</taxon>
        <taxon>Exobasidiales</taxon>
        <taxon>Brachybasidiaceae</taxon>
        <taxon>Meira</taxon>
    </lineage>
</organism>
<evidence type="ECO:0000256" key="3">
    <source>
        <dbReference type="ARBA" id="ARBA00022664"/>
    </source>
</evidence>
<keyword evidence="5 7" id="KW-0508">mRNA splicing</keyword>
<dbReference type="EMBL" id="KZ819604">
    <property type="protein sequence ID" value="PWN33420.1"/>
    <property type="molecule type" value="Genomic_DNA"/>
</dbReference>
<evidence type="ECO:0000256" key="7">
    <source>
        <dbReference type="RuleBase" id="RU367025"/>
    </source>
</evidence>
<dbReference type="OrthoDB" id="190958at2759"/>
<gene>
    <name evidence="9" type="ORF">FA14DRAFT_109952</name>
</gene>
<dbReference type="GO" id="GO:0000398">
    <property type="term" value="P:mRNA splicing, via spliceosome"/>
    <property type="evidence" value="ECO:0007669"/>
    <property type="project" value="UniProtKB-UniRule"/>
</dbReference>
<evidence type="ECO:0000313" key="9">
    <source>
        <dbReference type="EMBL" id="PWN33420.1"/>
    </source>
</evidence>
<feature type="compositionally biased region" description="Basic and acidic residues" evidence="8">
    <location>
        <begin position="206"/>
        <end position="217"/>
    </location>
</feature>
<dbReference type="GeneID" id="37017681"/>
<accession>A0A316V7E5</accession>
<dbReference type="GO" id="GO:0005681">
    <property type="term" value="C:spliceosomal complex"/>
    <property type="evidence" value="ECO:0007669"/>
    <property type="project" value="UniProtKB-KW"/>
</dbReference>
<evidence type="ECO:0000256" key="8">
    <source>
        <dbReference type="SAM" id="MobiDB-lite"/>
    </source>
</evidence>
<keyword evidence="6 7" id="KW-0539">Nucleus</keyword>
<comment type="similarity">
    <text evidence="2 7">Belongs to the PRP38 family.</text>
</comment>
<feature type="compositionally biased region" description="Basic residues" evidence="8">
    <location>
        <begin position="218"/>
        <end position="227"/>
    </location>
</feature>
<dbReference type="STRING" id="1280837.A0A316V7E5"/>
<name>A0A316V7E5_9BASI</name>
<feature type="compositionally biased region" description="Acidic residues" evidence="8">
    <location>
        <begin position="254"/>
        <end position="269"/>
    </location>
</feature>
<proteinExistence type="inferred from homology"/>
<keyword evidence="4 7" id="KW-0747">Spliceosome</keyword>
<evidence type="ECO:0000256" key="1">
    <source>
        <dbReference type="ARBA" id="ARBA00004123"/>
    </source>
</evidence>
<dbReference type="RefSeq" id="XP_025353722.1">
    <property type="nucleotide sequence ID" value="XM_025495900.1"/>
</dbReference>
<feature type="compositionally biased region" description="Basic and acidic residues" evidence="8">
    <location>
        <begin position="228"/>
        <end position="241"/>
    </location>
</feature>
<evidence type="ECO:0000256" key="5">
    <source>
        <dbReference type="ARBA" id="ARBA00023187"/>
    </source>
</evidence>
<keyword evidence="10" id="KW-1185">Reference proteome</keyword>